<dbReference type="PROSITE" id="PS51698">
    <property type="entry name" value="U_BOX"/>
    <property type="match status" value="1"/>
</dbReference>
<dbReference type="Proteomes" id="UP000774326">
    <property type="component" value="Unassembled WGS sequence"/>
</dbReference>
<evidence type="ECO:0000256" key="4">
    <source>
        <dbReference type="ARBA" id="ARBA00022833"/>
    </source>
</evidence>
<name>A0A9P8Q2J6_WICPI</name>
<dbReference type="Gene3D" id="3.10.20.90">
    <property type="entry name" value="Phosphatidylinositol 3-kinase Catalytic Subunit, Chain A, domain 1"/>
    <property type="match status" value="1"/>
</dbReference>
<feature type="region of interest" description="Disordered" evidence="7">
    <location>
        <begin position="351"/>
        <end position="376"/>
    </location>
</feature>
<dbReference type="OrthoDB" id="106784at2759"/>
<keyword evidence="2" id="KW-0479">Metal-binding</keyword>
<accession>A0A9P8Q2J6</accession>
<dbReference type="InterPro" id="IPR025829">
    <property type="entry name" value="Zn_knuckle_CX2CX3GHX4C"/>
</dbReference>
<reference evidence="11" key="1">
    <citation type="journal article" date="2021" name="Open Biol.">
        <title>Shared evolutionary footprints suggest mitochondrial oxidative damage underlies multiple complex I losses in fungi.</title>
        <authorList>
            <person name="Schikora-Tamarit M.A."/>
            <person name="Marcet-Houben M."/>
            <person name="Nosek J."/>
            <person name="Gabaldon T."/>
        </authorList>
    </citation>
    <scope>NUCLEOTIDE SEQUENCE</scope>
    <source>
        <strain evidence="11">CBS2887</strain>
    </source>
</reference>
<feature type="compositionally biased region" description="Acidic residues" evidence="7">
    <location>
        <begin position="355"/>
        <end position="365"/>
    </location>
</feature>
<feature type="region of interest" description="Disordered" evidence="7">
    <location>
        <begin position="404"/>
        <end position="423"/>
    </location>
</feature>
<feature type="compositionally biased region" description="Basic and acidic residues" evidence="7">
    <location>
        <begin position="110"/>
        <end position="133"/>
    </location>
</feature>
<dbReference type="SUPFAM" id="SSF57756">
    <property type="entry name" value="Retrovirus zinc finger-like domains"/>
    <property type="match status" value="1"/>
</dbReference>
<dbReference type="GO" id="GO:0016567">
    <property type="term" value="P:protein ubiquitination"/>
    <property type="evidence" value="ECO:0007669"/>
    <property type="project" value="InterPro"/>
</dbReference>
<keyword evidence="3 6" id="KW-0863">Zinc-finger</keyword>
<dbReference type="InterPro" id="IPR036875">
    <property type="entry name" value="Znf_CCHC_sf"/>
</dbReference>
<dbReference type="GO" id="GO:0061630">
    <property type="term" value="F:ubiquitin protein ligase activity"/>
    <property type="evidence" value="ECO:0007669"/>
    <property type="project" value="InterPro"/>
</dbReference>
<dbReference type="GO" id="GO:0003676">
    <property type="term" value="F:nucleic acid binding"/>
    <property type="evidence" value="ECO:0007669"/>
    <property type="project" value="InterPro"/>
</dbReference>
<dbReference type="InterPro" id="IPR003613">
    <property type="entry name" value="Ubox_domain"/>
</dbReference>
<evidence type="ECO:0000259" key="9">
    <source>
        <dbReference type="PROSITE" id="PS51282"/>
    </source>
</evidence>
<evidence type="ECO:0000256" key="3">
    <source>
        <dbReference type="ARBA" id="ARBA00022771"/>
    </source>
</evidence>
<dbReference type="SMART" id="SM00343">
    <property type="entry name" value="ZnF_C2HC"/>
    <property type="match status" value="1"/>
</dbReference>
<dbReference type="InterPro" id="IPR013083">
    <property type="entry name" value="Znf_RING/FYVE/PHD"/>
</dbReference>
<dbReference type="InterPro" id="IPR014891">
    <property type="entry name" value="DWNN_domain"/>
</dbReference>
<organism evidence="11 12">
    <name type="scientific">Wickerhamomyces pijperi</name>
    <name type="common">Yeast</name>
    <name type="synonym">Pichia pijperi</name>
    <dbReference type="NCBI Taxonomy" id="599730"/>
    <lineage>
        <taxon>Eukaryota</taxon>
        <taxon>Fungi</taxon>
        <taxon>Dikarya</taxon>
        <taxon>Ascomycota</taxon>
        <taxon>Saccharomycotina</taxon>
        <taxon>Saccharomycetes</taxon>
        <taxon>Phaffomycetales</taxon>
        <taxon>Wickerhamomycetaceae</taxon>
        <taxon>Wickerhamomyces</taxon>
    </lineage>
</organism>
<dbReference type="EMBL" id="JAEUBG010003391">
    <property type="protein sequence ID" value="KAH3682856.1"/>
    <property type="molecule type" value="Genomic_DNA"/>
</dbReference>
<evidence type="ECO:0000256" key="2">
    <source>
        <dbReference type="ARBA" id="ARBA00022723"/>
    </source>
</evidence>
<dbReference type="GO" id="GO:0005634">
    <property type="term" value="C:nucleus"/>
    <property type="evidence" value="ECO:0007669"/>
    <property type="project" value="UniProtKB-SubCell"/>
</dbReference>
<dbReference type="InterPro" id="IPR033489">
    <property type="entry name" value="RBBP6"/>
</dbReference>
<dbReference type="Pfam" id="PF13696">
    <property type="entry name" value="zf-CCHC_2"/>
    <property type="match status" value="1"/>
</dbReference>
<feature type="region of interest" description="Disordered" evidence="7">
    <location>
        <begin position="109"/>
        <end position="133"/>
    </location>
</feature>
<dbReference type="GO" id="GO:0006511">
    <property type="term" value="P:ubiquitin-dependent protein catabolic process"/>
    <property type="evidence" value="ECO:0007669"/>
    <property type="project" value="TreeGrafter"/>
</dbReference>
<evidence type="ECO:0000256" key="7">
    <source>
        <dbReference type="SAM" id="MobiDB-lite"/>
    </source>
</evidence>
<feature type="domain" description="CCHC-type" evidence="8">
    <location>
        <begin position="183"/>
        <end position="197"/>
    </location>
</feature>
<evidence type="ECO:0000256" key="6">
    <source>
        <dbReference type="PROSITE-ProRule" id="PRU00047"/>
    </source>
</evidence>
<dbReference type="PANTHER" id="PTHR15439">
    <property type="entry name" value="RETINOBLASTOMA-BINDING PROTEIN 6"/>
    <property type="match status" value="1"/>
</dbReference>
<evidence type="ECO:0000259" key="8">
    <source>
        <dbReference type="PROSITE" id="PS50158"/>
    </source>
</evidence>
<comment type="caution">
    <text evidence="11">The sequence shown here is derived from an EMBL/GenBank/DDBJ whole genome shotgun (WGS) entry which is preliminary data.</text>
</comment>
<reference evidence="11" key="2">
    <citation type="submission" date="2021-01" db="EMBL/GenBank/DDBJ databases">
        <authorList>
            <person name="Schikora-Tamarit M.A."/>
        </authorList>
    </citation>
    <scope>NUCLEOTIDE SEQUENCE</scope>
    <source>
        <strain evidence="11">CBS2887</strain>
    </source>
</reference>
<dbReference type="InterPro" id="IPR001878">
    <property type="entry name" value="Znf_CCHC"/>
</dbReference>
<keyword evidence="5" id="KW-0539">Nucleus</keyword>
<proteinExistence type="predicted"/>
<evidence type="ECO:0000256" key="1">
    <source>
        <dbReference type="ARBA" id="ARBA00004123"/>
    </source>
</evidence>
<feature type="compositionally biased region" description="Polar residues" evidence="7">
    <location>
        <begin position="410"/>
        <end position="423"/>
    </location>
</feature>
<feature type="domain" description="DWNN" evidence="9">
    <location>
        <begin position="5"/>
        <end position="78"/>
    </location>
</feature>
<sequence length="423" mass="47475">MSSAIFYRFRSQKNTSRIFFDGTGITVFDLKKEIINENKLGDGSGFELRLYNNDTEEEYADDTVVIPRSTSVVARRSPPSRGGRSNASRYVTGKPRIVKTATAATTTNELKSKDDSILEEATKDQESAAKMSEEDRINAMFANQDDQWSRVQEDMSSATPVFNKAATGPAGATKDVPPPGYMCYRCGSKDHWIKNCPTNNDPNWEGKRIKRTTGIPKTYLQTVENPEDDPGKSYMMNAEGQFVRQRADEKAWSVITKKLNKTKEVIDDLKDVDSELLDPITGKVMEDPVSTPCCGKSYGRAVLEDKLLDQDFVCPNCGKEDIFLDTLKPNDELKVKIDALLDTEFSKRGIKREREDDDSEQDAQEDANLKRQRLDNAIIPPPMMPMMPPFGFISPYGMMPPVMPMPAIGQPQQQQHNNNARGQ</sequence>
<dbReference type="Pfam" id="PF04564">
    <property type="entry name" value="U-box"/>
    <property type="match status" value="1"/>
</dbReference>
<dbReference type="SUPFAM" id="SSF57850">
    <property type="entry name" value="RING/U-box"/>
    <property type="match status" value="1"/>
</dbReference>
<evidence type="ECO:0008006" key="13">
    <source>
        <dbReference type="Google" id="ProtNLM"/>
    </source>
</evidence>
<evidence type="ECO:0000259" key="10">
    <source>
        <dbReference type="PROSITE" id="PS51698"/>
    </source>
</evidence>
<dbReference type="PANTHER" id="PTHR15439:SF0">
    <property type="entry name" value="CELL DIVISION CYCLE AND APOPTOSIS REGULATOR PROTEIN 1-RELATED"/>
    <property type="match status" value="1"/>
</dbReference>
<evidence type="ECO:0000256" key="5">
    <source>
        <dbReference type="ARBA" id="ARBA00023242"/>
    </source>
</evidence>
<dbReference type="Gene3D" id="4.10.60.10">
    <property type="entry name" value="Zinc finger, CCHC-type"/>
    <property type="match status" value="1"/>
</dbReference>
<dbReference type="Gene3D" id="3.30.40.10">
    <property type="entry name" value="Zinc/RING finger domain, C3HC4 (zinc finger)"/>
    <property type="match status" value="1"/>
</dbReference>
<dbReference type="FunFam" id="4.10.60.10:FF:000005">
    <property type="entry name" value="E3 ubiquitin-protein ligase RBBP6"/>
    <property type="match status" value="1"/>
</dbReference>
<evidence type="ECO:0000313" key="11">
    <source>
        <dbReference type="EMBL" id="KAH3682856.1"/>
    </source>
</evidence>
<dbReference type="PROSITE" id="PS50158">
    <property type="entry name" value="ZF_CCHC"/>
    <property type="match status" value="1"/>
</dbReference>
<dbReference type="PROSITE" id="PS51282">
    <property type="entry name" value="DWNN"/>
    <property type="match status" value="1"/>
</dbReference>
<dbReference type="CDD" id="cd16620">
    <property type="entry name" value="vRING-HC-C4C4_RBBP6"/>
    <property type="match status" value="1"/>
</dbReference>
<keyword evidence="12" id="KW-1185">Reference proteome</keyword>
<dbReference type="AlphaFoldDB" id="A0A9P8Q2J6"/>
<dbReference type="GO" id="GO:0006397">
    <property type="term" value="P:mRNA processing"/>
    <property type="evidence" value="ECO:0007669"/>
    <property type="project" value="InterPro"/>
</dbReference>
<protein>
    <recommendedName>
        <fullName evidence="13">Protein MPE1</fullName>
    </recommendedName>
</protein>
<dbReference type="SMART" id="SM01180">
    <property type="entry name" value="DWNN"/>
    <property type="match status" value="1"/>
</dbReference>
<dbReference type="Pfam" id="PF08783">
    <property type="entry name" value="DWNN"/>
    <property type="match status" value="1"/>
</dbReference>
<evidence type="ECO:0000313" key="12">
    <source>
        <dbReference type="Proteomes" id="UP000774326"/>
    </source>
</evidence>
<dbReference type="GO" id="GO:0008270">
    <property type="term" value="F:zinc ion binding"/>
    <property type="evidence" value="ECO:0007669"/>
    <property type="project" value="UniProtKB-KW"/>
</dbReference>
<feature type="domain" description="U-box" evidence="10">
    <location>
        <begin position="271"/>
        <end position="347"/>
    </location>
</feature>
<gene>
    <name evidence="11" type="ORF">WICPIJ_006195</name>
</gene>
<keyword evidence="4" id="KW-0862">Zinc</keyword>
<comment type="subcellular location">
    <subcellularLocation>
        <location evidence="1">Nucleus</location>
    </subcellularLocation>
</comment>